<organism evidence="1 2">
    <name type="scientific">Corynebacterium striatum</name>
    <dbReference type="NCBI Taxonomy" id="43770"/>
    <lineage>
        <taxon>Bacteria</taxon>
        <taxon>Bacillati</taxon>
        <taxon>Actinomycetota</taxon>
        <taxon>Actinomycetes</taxon>
        <taxon>Mycobacteriales</taxon>
        <taxon>Corynebacteriaceae</taxon>
        <taxon>Corynebacterium</taxon>
    </lineage>
</organism>
<dbReference type="Proteomes" id="UP000231994">
    <property type="component" value="Chromosome"/>
</dbReference>
<accession>A0ABC8CII5</accession>
<dbReference type="EMBL" id="CP024932">
    <property type="protein sequence ID" value="ATZ08304.1"/>
    <property type="molecule type" value="Genomic_DNA"/>
</dbReference>
<dbReference type="RefSeq" id="WP_100618757.1">
    <property type="nucleotide sequence ID" value="NZ_CAACYF010000006.1"/>
</dbReference>
<proteinExistence type="predicted"/>
<dbReference type="AlphaFoldDB" id="A0ABC8CII5"/>
<gene>
    <name evidence="1" type="ORF">A9D01_05515</name>
</gene>
<evidence type="ECO:0000313" key="1">
    <source>
        <dbReference type="EMBL" id="ATZ08304.1"/>
    </source>
</evidence>
<name>A0ABC8CII5_CORST</name>
<reference evidence="1 2" key="1">
    <citation type="submission" date="2017-11" db="EMBL/GenBank/DDBJ databases">
        <title>Whole genome sequencing of cultured pathogen.</title>
        <authorList>
            <person name="Hoffmann M."/>
            <person name="Sanchez M."/>
            <person name="Timme R."/>
            <person name="Nudel K."/>
            <person name="Bry L."/>
        </authorList>
    </citation>
    <scope>NUCLEOTIDE SEQUENCE [LARGE SCALE GENOMIC DNA]</scope>
    <source>
        <strain evidence="1 2">216</strain>
    </source>
</reference>
<evidence type="ECO:0000313" key="2">
    <source>
        <dbReference type="Proteomes" id="UP000231994"/>
    </source>
</evidence>
<sequence length="245" mass="25959">MGVHLGPSLPTDPNSRSALGGIDAFGGGLGDALGKGFTGLIQGIGDALRGIFEPGGIFSPVGEAAQQIRDGQLDLNDRVDLLSPIQDYGSVFMPAGREIKGPRTLPFTEQLGPMRGCSKSSMGIRLDDIGLWDIRAQITVSWVRIVTSDVNWRVIVYRPNGTIYSQQLSSLSGNGNMTGTIVSSVVIDTPGCYVEVKMDYIGTGRGILGGPGWTRLVAQHISRKVDGEWARGTEKSDNASQPGEG</sequence>
<protein>
    <submittedName>
        <fullName evidence="1">Uncharacterized protein</fullName>
    </submittedName>
</protein>